<dbReference type="PANTHER" id="PTHR11220:SF58">
    <property type="entry name" value="SOUL HEME-BINDING FAMILY PROTEIN"/>
    <property type="match status" value="1"/>
</dbReference>
<evidence type="ECO:0000313" key="3">
    <source>
        <dbReference type="Proteomes" id="UP001138768"/>
    </source>
</evidence>
<dbReference type="PANTHER" id="PTHR11220">
    <property type="entry name" value="HEME-BINDING PROTEIN-RELATED"/>
    <property type="match status" value="1"/>
</dbReference>
<reference evidence="2 3" key="1">
    <citation type="journal article" date="2020" name="Microorganisms">
        <title>Osmotic Adaptation and Compatible Solute Biosynthesis of Phototrophic Bacteria as Revealed from Genome Analyses.</title>
        <authorList>
            <person name="Imhoff J.F."/>
            <person name="Rahn T."/>
            <person name="Kunzel S."/>
            <person name="Keller A."/>
            <person name="Neulinger S.C."/>
        </authorList>
    </citation>
    <scope>NUCLEOTIDE SEQUENCE [LARGE SCALE GENOMIC DNA]</scope>
    <source>
        <strain evidence="2 3">DSM 25653</strain>
    </source>
</reference>
<dbReference type="Proteomes" id="UP001138768">
    <property type="component" value="Unassembled WGS sequence"/>
</dbReference>
<dbReference type="Gene3D" id="3.20.80.10">
    <property type="entry name" value="Regulatory factor, effector binding domain"/>
    <property type="match status" value="2"/>
</dbReference>
<name>A0A9X0WDY5_9GAMM</name>
<comment type="caution">
    <text evidence="2">The sequence shown here is derived from an EMBL/GenBank/DDBJ whole genome shotgun (WGS) entry which is preliminary data.</text>
</comment>
<proteinExistence type="predicted"/>
<organism evidence="2 3">
    <name type="scientific">Lamprobacter modestohalophilus</name>
    <dbReference type="NCBI Taxonomy" id="1064514"/>
    <lineage>
        <taxon>Bacteria</taxon>
        <taxon>Pseudomonadati</taxon>
        <taxon>Pseudomonadota</taxon>
        <taxon>Gammaproteobacteria</taxon>
        <taxon>Chromatiales</taxon>
        <taxon>Chromatiaceae</taxon>
        <taxon>Lamprobacter</taxon>
    </lineage>
</organism>
<keyword evidence="1" id="KW-0812">Transmembrane</keyword>
<dbReference type="RefSeq" id="WP_200250459.1">
    <property type="nucleotide sequence ID" value="NZ_NRRY01000072.1"/>
</dbReference>
<dbReference type="SUPFAM" id="SSF55136">
    <property type="entry name" value="Probable bacterial effector-binding domain"/>
    <property type="match status" value="1"/>
</dbReference>
<keyword evidence="3" id="KW-1185">Reference proteome</keyword>
<keyword evidence="1" id="KW-1133">Transmembrane helix</keyword>
<accession>A0A9X0WDY5</accession>
<keyword evidence="1" id="KW-0472">Membrane</keyword>
<gene>
    <name evidence="2" type="ORF">CKO42_23950</name>
</gene>
<protein>
    <submittedName>
        <fullName evidence="2">Heme-binding protein</fullName>
    </submittedName>
</protein>
<dbReference type="InterPro" id="IPR006917">
    <property type="entry name" value="SOUL_heme-bd"/>
</dbReference>
<dbReference type="InterPro" id="IPR011256">
    <property type="entry name" value="Reg_factor_effector_dom_sf"/>
</dbReference>
<feature type="transmembrane region" description="Helical" evidence="1">
    <location>
        <begin position="6"/>
        <end position="26"/>
    </location>
</feature>
<sequence length="217" mass="23964">MKLFIILLGSALVVGFIAMLVFVYVIQNVEKPDYQVVVQDGDFELRDYPPLVVAEVSGSGSRQQSLSSGFGPLARYIFAKERGGERIAMTAPVQQRALAADEKIAMTAPVTQTPTNDGNWSVQFIMPAEFGLEDLPPPGNDQVRLDKIPARSVAAVRFSGRTNDQAIAEQQARLEAWMAERGLESRGEPIYAYYNDPFTPGPLRRNEVLFEVSSQQP</sequence>
<dbReference type="Pfam" id="PF04832">
    <property type="entry name" value="SOUL"/>
    <property type="match status" value="1"/>
</dbReference>
<dbReference type="AlphaFoldDB" id="A0A9X0WDY5"/>
<dbReference type="EMBL" id="NRRY01000072">
    <property type="protein sequence ID" value="MBK1621410.1"/>
    <property type="molecule type" value="Genomic_DNA"/>
</dbReference>
<evidence type="ECO:0000313" key="2">
    <source>
        <dbReference type="EMBL" id="MBK1621410.1"/>
    </source>
</evidence>
<evidence type="ECO:0000256" key="1">
    <source>
        <dbReference type="SAM" id="Phobius"/>
    </source>
</evidence>